<dbReference type="OrthoDB" id="1252911at2"/>
<dbReference type="EMBL" id="PPEI02000005">
    <property type="protein sequence ID" value="PWN62312.1"/>
    <property type="molecule type" value="Genomic_DNA"/>
</dbReference>
<dbReference type="Proteomes" id="UP000236182">
    <property type="component" value="Unassembled WGS sequence"/>
</dbReference>
<proteinExistence type="predicted"/>
<evidence type="ECO:0000313" key="2">
    <source>
        <dbReference type="Proteomes" id="UP000236182"/>
    </source>
</evidence>
<name>A0A316WLJ9_9FLAO</name>
<accession>A0A316WLJ9</accession>
<keyword evidence="2" id="KW-1185">Reference proteome</keyword>
<sequence>MDKYKMLAKNIQDIVSADPNLPIDGIVVSIEGDTCTVQLSDGFKVSDVRLKATTDGNDHLLVVPKIGSTVLMISTDTTIDNLTVIKCDQAEKITFNENSLTVKIDSTDGKVQIKNEETSLFDIMQDLSTLLKQLKVYTPSGPSGTPLPDSMTAINEFETKFKKILK</sequence>
<reference evidence="1" key="1">
    <citation type="submission" date="2018-04" db="EMBL/GenBank/DDBJ databases">
        <title>Draft Genome Sequences of Chryseobacterium lactis NCTC11390T isolated from milk, Chryseobacterium oncorhynchi 701B-08T from rainbow trout, and Chryseobacterium viscerum 687B-08T from diseased fish.</title>
        <authorList>
            <person name="Jeong J.-J."/>
            <person name="Lee Y.J."/>
            <person name="Pathiraja D."/>
            <person name="Park B."/>
            <person name="Choi I.-G."/>
            <person name="Kim K.D."/>
        </authorList>
    </citation>
    <scope>NUCLEOTIDE SEQUENCE [LARGE SCALE GENOMIC DNA]</scope>
    <source>
        <strain evidence="1">701B-08</strain>
    </source>
</reference>
<comment type="caution">
    <text evidence="1">The sequence shown here is derived from an EMBL/GenBank/DDBJ whole genome shotgun (WGS) entry which is preliminary data.</text>
</comment>
<protein>
    <submittedName>
        <fullName evidence="1">Uncharacterized protein</fullName>
    </submittedName>
</protein>
<gene>
    <name evidence="1" type="ORF">C1638_017625</name>
</gene>
<dbReference type="RefSeq" id="WP_109623158.1">
    <property type="nucleotide sequence ID" value="NZ_PPEI02000005.1"/>
</dbReference>
<evidence type="ECO:0000313" key="1">
    <source>
        <dbReference type="EMBL" id="PWN62312.1"/>
    </source>
</evidence>
<organism evidence="1 2">
    <name type="scientific">Chryseobacterium oncorhynchi</name>
    <dbReference type="NCBI Taxonomy" id="741074"/>
    <lineage>
        <taxon>Bacteria</taxon>
        <taxon>Pseudomonadati</taxon>
        <taxon>Bacteroidota</taxon>
        <taxon>Flavobacteriia</taxon>
        <taxon>Flavobacteriales</taxon>
        <taxon>Weeksellaceae</taxon>
        <taxon>Chryseobacterium group</taxon>
        <taxon>Chryseobacterium</taxon>
    </lineage>
</organism>
<dbReference type="AlphaFoldDB" id="A0A316WLJ9"/>